<comment type="caution">
    <text evidence="2">The sequence shown here is derived from an EMBL/GenBank/DDBJ whole genome shotgun (WGS) entry which is preliminary data.</text>
</comment>
<organism evidence="2 3">
    <name type="scientific">Elysia marginata</name>
    <dbReference type="NCBI Taxonomy" id="1093978"/>
    <lineage>
        <taxon>Eukaryota</taxon>
        <taxon>Metazoa</taxon>
        <taxon>Spiralia</taxon>
        <taxon>Lophotrochozoa</taxon>
        <taxon>Mollusca</taxon>
        <taxon>Gastropoda</taxon>
        <taxon>Heterobranchia</taxon>
        <taxon>Euthyneura</taxon>
        <taxon>Panpulmonata</taxon>
        <taxon>Sacoglossa</taxon>
        <taxon>Placobranchoidea</taxon>
        <taxon>Plakobranchidae</taxon>
        <taxon>Elysia</taxon>
    </lineage>
</organism>
<accession>A0AAV4I7C1</accession>
<feature type="compositionally biased region" description="Basic and acidic residues" evidence="1">
    <location>
        <begin position="17"/>
        <end position="34"/>
    </location>
</feature>
<name>A0AAV4I7C1_9GAST</name>
<keyword evidence="3" id="KW-1185">Reference proteome</keyword>
<evidence type="ECO:0000313" key="2">
    <source>
        <dbReference type="EMBL" id="GFS06303.1"/>
    </source>
</evidence>
<dbReference type="EMBL" id="BMAT01006103">
    <property type="protein sequence ID" value="GFS06303.1"/>
    <property type="molecule type" value="Genomic_DNA"/>
</dbReference>
<proteinExistence type="predicted"/>
<reference evidence="2 3" key="1">
    <citation type="journal article" date="2021" name="Elife">
        <title>Chloroplast acquisition without the gene transfer in kleptoplastic sea slugs, Plakobranchus ocellatus.</title>
        <authorList>
            <person name="Maeda T."/>
            <person name="Takahashi S."/>
            <person name="Yoshida T."/>
            <person name="Shimamura S."/>
            <person name="Takaki Y."/>
            <person name="Nagai Y."/>
            <person name="Toyoda A."/>
            <person name="Suzuki Y."/>
            <person name="Arimoto A."/>
            <person name="Ishii H."/>
            <person name="Satoh N."/>
            <person name="Nishiyama T."/>
            <person name="Hasebe M."/>
            <person name="Maruyama T."/>
            <person name="Minagawa J."/>
            <person name="Obokata J."/>
            <person name="Shigenobu S."/>
        </authorList>
    </citation>
    <scope>NUCLEOTIDE SEQUENCE [LARGE SCALE GENOMIC DNA]</scope>
</reference>
<protein>
    <submittedName>
        <fullName evidence="2">Uncharacterized protein</fullName>
    </submittedName>
</protein>
<dbReference type="AlphaFoldDB" id="A0AAV4I7C1"/>
<gene>
    <name evidence="2" type="ORF">ElyMa_002961900</name>
</gene>
<dbReference type="Proteomes" id="UP000762676">
    <property type="component" value="Unassembled WGS sequence"/>
</dbReference>
<feature type="region of interest" description="Disordered" evidence="1">
    <location>
        <begin position="1"/>
        <end position="54"/>
    </location>
</feature>
<evidence type="ECO:0000313" key="3">
    <source>
        <dbReference type="Proteomes" id="UP000762676"/>
    </source>
</evidence>
<evidence type="ECO:0000256" key="1">
    <source>
        <dbReference type="SAM" id="MobiDB-lite"/>
    </source>
</evidence>
<sequence>MGLEQAWDARLASESQPRSDARRNPYRGARDGGAKKWHRTSTTASTKRKKISVDSCDDSVVSADHEHLTNYLTENGHRIASVQKDGVPHFRLLQTGTKAWKPIQSAKSEVEP</sequence>